<evidence type="ECO:0000256" key="2">
    <source>
        <dbReference type="ARBA" id="ARBA00022741"/>
    </source>
</evidence>
<evidence type="ECO:0000256" key="4">
    <source>
        <dbReference type="SAM" id="Coils"/>
    </source>
</evidence>
<dbReference type="InterPro" id="IPR045058">
    <property type="entry name" value="GIMA/IAN/Toc"/>
</dbReference>
<feature type="compositionally biased region" description="Basic and acidic residues" evidence="5">
    <location>
        <begin position="124"/>
        <end position="158"/>
    </location>
</feature>
<proteinExistence type="inferred from homology"/>
<evidence type="ECO:0000313" key="8">
    <source>
        <dbReference type="RefSeq" id="XP_022298015.1"/>
    </source>
</evidence>
<dbReference type="PANTHER" id="PTHR10903">
    <property type="entry name" value="GTPASE, IMAP FAMILY MEMBER-RELATED"/>
    <property type="match status" value="1"/>
</dbReference>
<dbReference type="Proteomes" id="UP000694844">
    <property type="component" value="Chromosome 8"/>
</dbReference>
<keyword evidence="3" id="KW-0342">GTP-binding</keyword>
<organism evidence="7 8">
    <name type="scientific">Crassostrea virginica</name>
    <name type="common">Eastern oyster</name>
    <dbReference type="NCBI Taxonomy" id="6565"/>
    <lineage>
        <taxon>Eukaryota</taxon>
        <taxon>Metazoa</taxon>
        <taxon>Spiralia</taxon>
        <taxon>Lophotrochozoa</taxon>
        <taxon>Mollusca</taxon>
        <taxon>Bivalvia</taxon>
        <taxon>Autobranchia</taxon>
        <taxon>Pteriomorphia</taxon>
        <taxon>Ostreida</taxon>
        <taxon>Ostreoidea</taxon>
        <taxon>Ostreidae</taxon>
        <taxon>Crassostrea</taxon>
    </lineage>
</organism>
<evidence type="ECO:0000256" key="5">
    <source>
        <dbReference type="SAM" id="MobiDB-lite"/>
    </source>
</evidence>
<keyword evidence="2" id="KW-0547">Nucleotide-binding</keyword>
<evidence type="ECO:0000256" key="3">
    <source>
        <dbReference type="ARBA" id="ARBA00023134"/>
    </source>
</evidence>
<reference evidence="8" key="1">
    <citation type="submission" date="2025-08" db="UniProtKB">
        <authorList>
            <consortium name="RefSeq"/>
        </authorList>
    </citation>
    <scope>IDENTIFICATION</scope>
    <source>
        <tissue evidence="8">Whole sample</tissue>
    </source>
</reference>
<name>A0A8B8B3M2_CRAVI</name>
<evidence type="ECO:0000256" key="1">
    <source>
        <dbReference type="ARBA" id="ARBA00008535"/>
    </source>
</evidence>
<dbReference type="FunFam" id="3.40.50.300:FF:000366">
    <property type="entry name" value="GTPase, IMAP family member 2"/>
    <property type="match status" value="1"/>
</dbReference>
<dbReference type="KEGG" id="cvn:111107223"/>
<dbReference type="GO" id="GO:0005525">
    <property type="term" value="F:GTP binding"/>
    <property type="evidence" value="ECO:0007669"/>
    <property type="project" value="UniProtKB-KW"/>
</dbReference>
<feature type="region of interest" description="Disordered" evidence="5">
    <location>
        <begin position="117"/>
        <end position="158"/>
    </location>
</feature>
<evidence type="ECO:0000259" key="6">
    <source>
        <dbReference type="PROSITE" id="PS51720"/>
    </source>
</evidence>
<dbReference type="InterPro" id="IPR006703">
    <property type="entry name" value="G_AIG1"/>
</dbReference>
<dbReference type="AlphaFoldDB" id="A0A8B8B3M2"/>
<dbReference type="Gene3D" id="3.40.50.300">
    <property type="entry name" value="P-loop containing nucleotide triphosphate hydrolases"/>
    <property type="match status" value="1"/>
</dbReference>
<dbReference type="SUPFAM" id="SSF52540">
    <property type="entry name" value="P-loop containing nucleoside triphosphate hydrolases"/>
    <property type="match status" value="1"/>
</dbReference>
<comment type="similarity">
    <text evidence="1">Belongs to the TRAFAC class TrmE-Era-EngA-EngB-Septin-like GTPase superfamily. AIG1/Toc34/Toc159-like paraseptin GTPase family. IAN subfamily.</text>
</comment>
<dbReference type="InterPro" id="IPR027417">
    <property type="entry name" value="P-loop_NTPase"/>
</dbReference>
<gene>
    <name evidence="8" type="primary">LOC111107223</name>
</gene>
<accession>A0A8B8B3M2</accession>
<dbReference type="Pfam" id="PF04548">
    <property type="entry name" value="AIG1"/>
    <property type="match status" value="1"/>
</dbReference>
<feature type="coiled-coil region" evidence="4">
    <location>
        <begin position="535"/>
        <end position="625"/>
    </location>
</feature>
<dbReference type="CDD" id="cd01852">
    <property type="entry name" value="AIG1"/>
    <property type="match status" value="1"/>
</dbReference>
<evidence type="ECO:0000313" key="7">
    <source>
        <dbReference type="Proteomes" id="UP000694844"/>
    </source>
</evidence>
<dbReference type="OrthoDB" id="431287at2759"/>
<feature type="domain" description="AIG1-type G" evidence="6">
    <location>
        <begin position="334"/>
        <end position="539"/>
    </location>
</feature>
<sequence>MLKDMNLPIGPKTKILKGVQSLNVKGSQAQVKTTSLYHRSEETYPSEYETGGTDQYKSDHRLQPTSEEAQDSVKALVGNFEKLTTERGREAYREPNLDKTVSQAQMKTASLYHRSAETYPSEFESDHRLRFTSREAQDRGQFKSDHMLPLTSKEHEDRGMGYFTSDHRLPFTLKEAQDRGRVVQMNTPDLYRRYTETYPSNYETGLGHFTSGHGLPFTSKEFHAKGSQAQMNTTNVYQRPTETYPSEYEAEFMEQFQSGHRLPFISKESQDRGSQAQMKTAVLYHRSAETYPSDYKTEAMEATGKLKKDHELPFTAKETQDRDSRCPSTKDEFIEEIRLVLLGKTGSGKSATGNSILGTKKFQSRFSGSSITRFCSQDCAVRFNRKIIIVDTPGIFDTEKSNKEIQEEIYKCVAISSPGPHAFIVVLSLVARFTEEEEQSVQHFVQYFGENAYDYFIVLFTRKDDLEDHDTTLQDHIRGTPKRLQTFIKKCGGRMIAFNNKCTGKEQDEQVFELLKTVLENVNANGGKYYTNEMYIKAEEELKRKEADRLKKEMQELELRFKKMYAEELKKRELFEEQERQKIKQLDLKEREEAQKKFEIEKKKLAEAYDKQIEMEKRKKQIEIETRVRDESRSKIAEKGSSWCTIS</sequence>
<dbReference type="PROSITE" id="PS51720">
    <property type="entry name" value="G_AIG1"/>
    <property type="match status" value="1"/>
</dbReference>
<dbReference type="GeneID" id="111107223"/>
<dbReference type="PANTHER" id="PTHR10903:SF170">
    <property type="entry name" value="GTPASE IMAP FAMILY MEMBER 7"/>
    <property type="match status" value="1"/>
</dbReference>
<protein>
    <submittedName>
        <fullName evidence="8">Immune-associated nucleotide-binding protein 8-like isoform X1</fullName>
    </submittedName>
</protein>
<dbReference type="RefSeq" id="XP_022298015.1">
    <property type="nucleotide sequence ID" value="XM_022442307.1"/>
</dbReference>
<feature type="region of interest" description="Disordered" evidence="5">
    <location>
        <begin position="39"/>
        <end position="69"/>
    </location>
</feature>
<keyword evidence="7" id="KW-1185">Reference proteome</keyword>
<keyword evidence="4" id="KW-0175">Coiled coil</keyword>